<reference evidence="1 2" key="1">
    <citation type="submission" date="2018-11" db="EMBL/GenBank/DDBJ databases">
        <authorList>
            <consortium name="Pathogen Informatics"/>
        </authorList>
    </citation>
    <scope>NUCLEOTIDE SEQUENCE [LARGE SCALE GENOMIC DNA]</scope>
</reference>
<name>A0A3P7LVE2_DIBLA</name>
<evidence type="ECO:0000313" key="1">
    <source>
        <dbReference type="EMBL" id="VDN14048.1"/>
    </source>
</evidence>
<dbReference type="OrthoDB" id="5322100at2759"/>
<dbReference type="Gene3D" id="2.60.60.20">
    <property type="entry name" value="PLAT/LH2 domain"/>
    <property type="match status" value="1"/>
</dbReference>
<gene>
    <name evidence="1" type="ORF">DILT_LOCUS9879</name>
</gene>
<dbReference type="SUPFAM" id="SSF49723">
    <property type="entry name" value="Lipase/lipooxygenase domain (PLAT/LH2 domain)"/>
    <property type="match status" value="1"/>
</dbReference>
<accession>A0A3P7LVE2</accession>
<organism evidence="1 2">
    <name type="scientific">Dibothriocephalus latus</name>
    <name type="common">Fish tapeworm</name>
    <name type="synonym">Diphyllobothrium latum</name>
    <dbReference type="NCBI Taxonomy" id="60516"/>
    <lineage>
        <taxon>Eukaryota</taxon>
        <taxon>Metazoa</taxon>
        <taxon>Spiralia</taxon>
        <taxon>Lophotrochozoa</taxon>
        <taxon>Platyhelminthes</taxon>
        <taxon>Cestoda</taxon>
        <taxon>Eucestoda</taxon>
        <taxon>Diphyllobothriidea</taxon>
        <taxon>Diphyllobothriidae</taxon>
        <taxon>Dibothriocephalus</taxon>
    </lineage>
</organism>
<keyword evidence="2" id="KW-1185">Reference proteome</keyword>
<evidence type="ECO:0008006" key="3">
    <source>
        <dbReference type="Google" id="ProtNLM"/>
    </source>
</evidence>
<dbReference type="EMBL" id="UYRU01058104">
    <property type="protein sequence ID" value="VDN14048.1"/>
    <property type="molecule type" value="Genomic_DNA"/>
</dbReference>
<dbReference type="AlphaFoldDB" id="A0A3P7LVE2"/>
<dbReference type="Proteomes" id="UP000281553">
    <property type="component" value="Unassembled WGS sequence"/>
</dbReference>
<proteinExistence type="predicted"/>
<dbReference type="InterPro" id="IPR036392">
    <property type="entry name" value="PLAT/LH2_dom_sf"/>
</dbReference>
<sequence>MVVYGVDGCSGPIILGASGSEKGLFRAGNVDEFKVSLRGIGPIFKIRLEVNPIDDSELPYWGLQQVVFKNELNQKRLLFDFVGRPFVSTYGHCQLAREQLLSSKSYMDTPEGNCLPAQLLRADGRDPSVGLVLYRIQLCVLSTPPQDVVSHLTDSAAPVPHLALYGEFGDTGRRPVALVNPKTGPIQENTDKPLQGLFRSGQIL</sequence>
<evidence type="ECO:0000313" key="2">
    <source>
        <dbReference type="Proteomes" id="UP000281553"/>
    </source>
</evidence>
<protein>
    <recommendedName>
        <fullName evidence="3">PLAT domain-containing protein</fullName>
    </recommendedName>
</protein>